<dbReference type="EMBL" id="ALBS01000234">
    <property type="protein sequence ID" value="EJT47615.1"/>
    <property type="molecule type" value="Genomic_DNA"/>
</dbReference>
<feature type="compositionally biased region" description="Polar residues" evidence="1">
    <location>
        <begin position="11"/>
        <end position="20"/>
    </location>
</feature>
<protein>
    <submittedName>
        <fullName evidence="2">Uncharacterized protein</fullName>
    </submittedName>
</protein>
<dbReference type="AlphaFoldDB" id="J4UA72"/>
<proteinExistence type="predicted"/>
<accession>J4UA72</accession>
<sequence>MFKKLKAKANNIATSPTDKTGSALAGMQFKGGSNGKASSGPRSRPEWQCSLRPDPATGTANPFPARNGIFFLDAKVACADQTEVGNLLVALAEAGIRPVLVPSALKIVANVLKSRPKANVGARNDRSLVEAYLLDAMWAAKPTEEVVAKLNPALDMSWLEEKRYGLSDDVEAGVWLALVNGIDNLNPNGNKADIAQLAEHTKDAKLENQKQTSDRLTISHEIVTVCRNTLGPHMLFCSDRVLEASTVEDLGGPQLASRHIDIPDKSTSIGLRSKDAAKQLITELQNWKPMSPPVSPQAPVEPVRPVSPTSPEVATVEPVRAVSPMSG</sequence>
<gene>
    <name evidence="2" type="ORF">A1Q1_03510</name>
</gene>
<comment type="caution">
    <text evidence="2">The sequence shown here is derived from an EMBL/GenBank/DDBJ whole genome shotgun (WGS) entry which is preliminary data.</text>
</comment>
<organism evidence="2 3">
    <name type="scientific">Trichosporon asahii var. asahii (strain ATCC 90039 / CBS 2479 / JCM 2466 / KCTC 7840 / NBRC 103889/ NCYC 2677 / UAMH 7654)</name>
    <name type="common">Yeast</name>
    <dbReference type="NCBI Taxonomy" id="1186058"/>
    <lineage>
        <taxon>Eukaryota</taxon>
        <taxon>Fungi</taxon>
        <taxon>Dikarya</taxon>
        <taxon>Basidiomycota</taxon>
        <taxon>Agaricomycotina</taxon>
        <taxon>Tremellomycetes</taxon>
        <taxon>Trichosporonales</taxon>
        <taxon>Trichosporonaceae</taxon>
        <taxon>Trichosporon</taxon>
    </lineage>
</organism>
<dbReference type="HOGENOM" id="CLU_850429_0_0_1"/>
<dbReference type="KEGG" id="tasa:A1Q1_03510"/>
<dbReference type="RefSeq" id="XP_014178783.1">
    <property type="nucleotide sequence ID" value="XM_014323308.1"/>
</dbReference>
<evidence type="ECO:0000313" key="2">
    <source>
        <dbReference type="EMBL" id="EJT47615.1"/>
    </source>
</evidence>
<dbReference type="OrthoDB" id="2593987at2759"/>
<dbReference type="GeneID" id="25987023"/>
<feature type="region of interest" description="Disordered" evidence="1">
    <location>
        <begin position="287"/>
        <end position="314"/>
    </location>
</feature>
<dbReference type="VEuPathDB" id="FungiDB:A1Q1_03510"/>
<evidence type="ECO:0000256" key="1">
    <source>
        <dbReference type="SAM" id="MobiDB-lite"/>
    </source>
</evidence>
<evidence type="ECO:0000313" key="3">
    <source>
        <dbReference type="Proteomes" id="UP000002748"/>
    </source>
</evidence>
<feature type="region of interest" description="Disordered" evidence="1">
    <location>
        <begin position="1"/>
        <end position="58"/>
    </location>
</feature>
<name>J4UA72_TRIAS</name>
<reference evidence="2 3" key="1">
    <citation type="journal article" date="2012" name="Eukaryot. Cell">
        <title>Draft genome sequence of CBS 2479, the standard type strain of Trichosporon asahii.</title>
        <authorList>
            <person name="Yang R.Y."/>
            <person name="Li H.T."/>
            <person name="Zhu H."/>
            <person name="Zhou G.P."/>
            <person name="Wang M."/>
            <person name="Wang L."/>
        </authorList>
    </citation>
    <scope>NUCLEOTIDE SEQUENCE [LARGE SCALE GENOMIC DNA]</scope>
    <source>
        <strain evidence="3">ATCC 90039 / CBS 2479 / JCM 2466 / KCTC 7840 / NCYC 2677 / UAMH 7654</strain>
    </source>
</reference>
<dbReference type="Proteomes" id="UP000002748">
    <property type="component" value="Unassembled WGS sequence"/>
</dbReference>